<evidence type="ECO:0000313" key="2">
    <source>
        <dbReference type="Proteomes" id="UP000616151"/>
    </source>
</evidence>
<dbReference type="EMBL" id="JAENHL010000006">
    <property type="protein sequence ID" value="MBK1865720.1"/>
    <property type="molecule type" value="Genomic_DNA"/>
</dbReference>
<reference evidence="1" key="1">
    <citation type="submission" date="2021-01" db="EMBL/GenBank/DDBJ databases">
        <authorList>
            <person name="Sun Q."/>
        </authorList>
    </citation>
    <scope>NUCLEOTIDE SEQUENCE</scope>
    <source>
        <strain evidence="1">YIM B02566</strain>
    </source>
</reference>
<organism evidence="1 2">
    <name type="scientific">Taklimakanibacter albus</name>
    <dbReference type="NCBI Taxonomy" id="2800327"/>
    <lineage>
        <taxon>Bacteria</taxon>
        <taxon>Pseudomonadati</taxon>
        <taxon>Pseudomonadota</taxon>
        <taxon>Alphaproteobacteria</taxon>
        <taxon>Hyphomicrobiales</taxon>
        <taxon>Aestuariivirgaceae</taxon>
        <taxon>Taklimakanibacter</taxon>
    </lineage>
</organism>
<name>A0ACC5QZA1_9HYPH</name>
<proteinExistence type="predicted"/>
<protein>
    <submittedName>
        <fullName evidence="1">Uncharacterized protein</fullName>
    </submittedName>
</protein>
<gene>
    <name evidence="1" type="ORF">JHL16_05100</name>
</gene>
<sequence length="179" mass="19343">MPGPADRRHAQGRQARRYDADHHRRGRVPLGGERPHRLSRNHDHHRKRCGMTAALPEPVIYGPLTRTDLVRYAGASGDFNPLHHDHAFAAAAGLPDVMAHGMLSAGLLASALTRWFGPGAVRRYAVRFRSPVWPGDVLTARCLAMTPAGDGSIADLVLELTRADGEPVLSATASIVSRG</sequence>
<dbReference type="Proteomes" id="UP000616151">
    <property type="component" value="Unassembled WGS sequence"/>
</dbReference>
<evidence type="ECO:0000313" key="1">
    <source>
        <dbReference type="EMBL" id="MBK1865720.1"/>
    </source>
</evidence>
<accession>A0ACC5QZA1</accession>
<comment type="caution">
    <text evidence="1">The sequence shown here is derived from an EMBL/GenBank/DDBJ whole genome shotgun (WGS) entry which is preliminary data.</text>
</comment>
<keyword evidence="2" id="KW-1185">Reference proteome</keyword>